<name>A0ABS7PLN9_9SPHN</name>
<dbReference type="Gene3D" id="3.30.300.30">
    <property type="match status" value="1"/>
</dbReference>
<dbReference type="InterPro" id="IPR020845">
    <property type="entry name" value="AMP-binding_CS"/>
</dbReference>
<feature type="domain" description="AMP-binding enzyme C-terminal" evidence="2">
    <location>
        <begin position="416"/>
        <end position="491"/>
    </location>
</feature>
<gene>
    <name evidence="3" type="ORF">K7G82_07670</name>
</gene>
<dbReference type="PANTHER" id="PTHR43767:SF1">
    <property type="entry name" value="NONRIBOSOMAL PEPTIDE SYNTHASE PES1 (EUROFUNG)-RELATED"/>
    <property type="match status" value="1"/>
</dbReference>
<dbReference type="Proteomes" id="UP000706039">
    <property type="component" value="Unassembled WGS sequence"/>
</dbReference>
<evidence type="ECO:0000259" key="2">
    <source>
        <dbReference type="Pfam" id="PF13193"/>
    </source>
</evidence>
<dbReference type="InterPro" id="IPR045851">
    <property type="entry name" value="AMP-bd_C_sf"/>
</dbReference>
<evidence type="ECO:0000313" key="4">
    <source>
        <dbReference type="Proteomes" id="UP000706039"/>
    </source>
</evidence>
<dbReference type="PROSITE" id="PS00455">
    <property type="entry name" value="AMP_BINDING"/>
    <property type="match status" value="1"/>
</dbReference>
<feature type="domain" description="AMP-dependent synthetase/ligase" evidence="1">
    <location>
        <begin position="13"/>
        <end position="365"/>
    </location>
</feature>
<accession>A0ABS7PLN9</accession>
<comment type="caution">
    <text evidence="3">The sequence shown here is derived from an EMBL/GenBank/DDBJ whole genome shotgun (WGS) entry which is preliminary data.</text>
</comment>
<dbReference type="EMBL" id="JAINVV010000004">
    <property type="protein sequence ID" value="MBY8822163.1"/>
    <property type="molecule type" value="Genomic_DNA"/>
</dbReference>
<dbReference type="RefSeq" id="WP_222989266.1">
    <property type="nucleotide sequence ID" value="NZ_JAINVV010000004.1"/>
</dbReference>
<dbReference type="SUPFAM" id="SSF56801">
    <property type="entry name" value="Acetyl-CoA synthetase-like"/>
    <property type="match status" value="1"/>
</dbReference>
<dbReference type="InterPro" id="IPR000873">
    <property type="entry name" value="AMP-dep_synth/lig_dom"/>
</dbReference>
<sequence length="504" mass="53113">MLDGRISDLAAGAAKRFGDMPAFQLLGEDAVLGFAEIDRRAARFAGGLAAAGVGRGDRVVLHLPNGWRWIVAYHAIARLGAVVVPANILLTPAEVGFLATDSVAAAVILPADRQAPIASALAGSTPRIVATGGADCDFARMLEGAPLAPVAVSPDDLFTIGYTSGTTGRPKGAMLTHRNVFASTALTATIHVRARGETVLTALPFPHVYGNVVMNAAFLAGMRILAMPRFDAGLALAAISAERPTVFEGVPTMFYQMLAHPDLAAADFSSLSRCTVGGQTMPTAKLDEVVARFGCPICELWGMTEVAGPAISHSPYWPARHGSIGLAFPGVETRVADLSDRGRDAAADEAGELCVRGPLVTRGYWRNDAATAEAIDGDGWLATGDIAVRDADGYLRIVDRRKDLIITGGYNIYPAELEQVIAAHPSVAMVAVAAVADAEKGELAKAFVVLRPDHAADAAALDRHCRAHLAPYKVPRLFAFVDDLPKTSTGKILRRALQPERMSQ</sequence>
<evidence type="ECO:0000313" key="3">
    <source>
        <dbReference type="EMBL" id="MBY8822163.1"/>
    </source>
</evidence>
<dbReference type="Pfam" id="PF13193">
    <property type="entry name" value="AMP-binding_C"/>
    <property type="match status" value="1"/>
</dbReference>
<protein>
    <submittedName>
        <fullName evidence="3">AMP-binding protein</fullName>
    </submittedName>
</protein>
<dbReference type="Gene3D" id="3.40.50.12780">
    <property type="entry name" value="N-terminal domain of ligase-like"/>
    <property type="match status" value="1"/>
</dbReference>
<dbReference type="InterPro" id="IPR050237">
    <property type="entry name" value="ATP-dep_AMP-bd_enzyme"/>
</dbReference>
<evidence type="ECO:0000259" key="1">
    <source>
        <dbReference type="Pfam" id="PF00501"/>
    </source>
</evidence>
<dbReference type="PANTHER" id="PTHR43767">
    <property type="entry name" value="LONG-CHAIN-FATTY-ACID--COA LIGASE"/>
    <property type="match status" value="1"/>
</dbReference>
<reference evidence="3 4" key="1">
    <citation type="submission" date="2021-08" db="EMBL/GenBank/DDBJ databases">
        <authorList>
            <person name="Tuo L."/>
        </authorList>
    </citation>
    <scope>NUCLEOTIDE SEQUENCE [LARGE SCALE GENOMIC DNA]</scope>
    <source>
        <strain evidence="3 4">JCM 31229</strain>
    </source>
</reference>
<proteinExistence type="predicted"/>
<keyword evidence="4" id="KW-1185">Reference proteome</keyword>
<organism evidence="3 4">
    <name type="scientific">Sphingomonas colocasiae</name>
    <dbReference type="NCBI Taxonomy" id="1848973"/>
    <lineage>
        <taxon>Bacteria</taxon>
        <taxon>Pseudomonadati</taxon>
        <taxon>Pseudomonadota</taxon>
        <taxon>Alphaproteobacteria</taxon>
        <taxon>Sphingomonadales</taxon>
        <taxon>Sphingomonadaceae</taxon>
        <taxon>Sphingomonas</taxon>
    </lineage>
</organism>
<dbReference type="InterPro" id="IPR025110">
    <property type="entry name" value="AMP-bd_C"/>
</dbReference>
<dbReference type="InterPro" id="IPR042099">
    <property type="entry name" value="ANL_N_sf"/>
</dbReference>
<dbReference type="Pfam" id="PF00501">
    <property type="entry name" value="AMP-binding"/>
    <property type="match status" value="1"/>
</dbReference>